<name>A0A9P7K4P9_9AGAR</name>
<accession>A0A9P7K4P9</accession>
<gene>
    <name evidence="2" type="ORF">H0H81_008367</name>
</gene>
<feature type="compositionally biased region" description="Polar residues" evidence="1">
    <location>
        <begin position="1"/>
        <end position="20"/>
    </location>
</feature>
<comment type="caution">
    <text evidence="2">The sequence shown here is derived from an EMBL/GenBank/DDBJ whole genome shotgun (WGS) entry which is preliminary data.</text>
</comment>
<organism evidence="2 3">
    <name type="scientific">Sphagnurus paluster</name>
    <dbReference type="NCBI Taxonomy" id="117069"/>
    <lineage>
        <taxon>Eukaryota</taxon>
        <taxon>Fungi</taxon>
        <taxon>Dikarya</taxon>
        <taxon>Basidiomycota</taxon>
        <taxon>Agaricomycotina</taxon>
        <taxon>Agaricomycetes</taxon>
        <taxon>Agaricomycetidae</taxon>
        <taxon>Agaricales</taxon>
        <taxon>Tricholomatineae</taxon>
        <taxon>Lyophyllaceae</taxon>
        <taxon>Sphagnurus</taxon>
    </lineage>
</organism>
<keyword evidence="3" id="KW-1185">Reference proteome</keyword>
<evidence type="ECO:0000256" key="1">
    <source>
        <dbReference type="SAM" id="MobiDB-lite"/>
    </source>
</evidence>
<reference evidence="2" key="1">
    <citation type="submission" date="2021-02" db="EMBL/GenBank/DDBJ databases">
        <authorList>
            <person name="Nieuwenhuis M."/>
            <person name="Van De Peppel L.J.J."/>
        </authorList>
    </citation>
    <scope>NUCLEOTIDE SEQUENCE</scope>
    <source>
        <strain evidence="2">D49</strain>
    </source>
</reference>
<feature type="region of interest" description="Disordered" evidence="1">
    <location>
        <begin position="1"/>
        <end position="41"/>
    </location>
</feature>
<sequence length="483" mass="54245">MPRNQQYPSAQESYSQGQPYTPTPPAKRYTHPVPNRSPRDPACLEGGVVHLIDYPTAGATSVGAHVYPHTQPNGMRCLIMPRRDVHSGEPSFPSIRFTIAGAPGPTLGAVVRGHMRLDRPNDHVLADRASWSRVRCQVDWPGAEHTPVNIHALDTNGKPLTREQLANEVTAILYRFFTANPQIISSQKTPWKEVRLIALSYYRHTLVPTAAGSRRPPSPNTYNIIDVQFQLALTDPYTGAFTDFFGLPSNPRCIFKTGNPWRVRTGPQAWRILREARPVCDHPIRPRWLEIGQLISEHLDSRDLEWTSVDPVTGPLIELYRDKMDWNTFPGNKVYVGSEFHTSPADLIHKMHPHLEGRSNFEYPYGEVLPVKGFAKHEEIRNPQQLDSNGEKCLIVLKNGKTTGPTFGRLSSLESFKDVAFSTPGDSGSIAVDWKGRIVGLLVAGAGTTKETDVKYLTPYWWIEEQIKKVYPDTSLYEPVDSE</sequence>
<proteinExistence type="predicted"/>
<dbReference type="OrthoDB" id="2602575at2759"/>
<evidence type="ECO:0000313" key="3">
    <source>
        <dbReference type="Proteomes" id="UP000717328"/>
    </source>
</evidence>
<evidence type="ECO:0000313" key="2">
    <source>
        <dbReference type="EMBL" id="KAG5636344.1"/>
    </source>
</evidence>
<dbReference type="Proteomes" id="UP000717328">
    <property type="component" value="Unassembled WGS sequence"/>
</dbReference>
<protein>
    <submittedName>
        <fullName evidence="2">Uncharacterized protein</fullName>
    </submittedName>
</protein>
<dbReference type="EMBL" id="JABCKI010005945">
    <property type="protein sequence ID" value="KAG5636344.1"/>
    <property type="molecule type" value="Genomic_DNA"/>
</dbReference>
<reference evidence="2" key="2">
    <citation type="submission" date="2021-10" db="EMBL/GenBank/DDBJ databases">
        <title>Phylogenomics reveals ancestral predisposition of the termite-cultivated fungus Termitomyces towards a domesticated lifestyle.</title>
        <authorList>
            <person name="Auxier B."/>
            <person name="Grum-Grzhimaylo A."/>
            <person name="Cardenas M.E."/>
            <person name="Lodge J.D."/>
            <person name="Laessoe T."/>
            <person name="Pedersen O."/>
            <person name="Smith M.E."/>
            <person name="Kuyper T.W."/>
            <person name="Franco-Molano E.A."/>
            <person name="Baroni T.J."/>
            <person name="Aanen D.K."/>
        </authorList>
    </citation>
    <scope>NUCLEOTIDE SEQUENCE</scope>
    <source>
        <strain evidence="2">D49</strain>
    </source>
</reference>
<dbReference type="AlphaFoldDB" id="A0A9P7K4P9"/>